<sequence>MKRGEKVVGRNAKPIDLIMADGNKRHLTKAEIEHRKNTEIRFGNDKLVCPKHIKNNKNAYAKWKELMRLYKDFNFVASGDVGMLGRYCMAYSEYLDLIERRAIINQLSINIEEHYYIEKELKDEGVPEKRIEKMIEKYEFILSIGGLIALDKAINAKMDALVKMEDRLFLNPLAKIKNVPKKPPEEEKTELDQNGFGDI</sequence>
<proteinExistence type="predicted"/>
<dbReference type="AlphaFoldDB" id="A0A2S7ZCP1"/>
<evidence type="ECO:0000256" key="1">
    <source>
        <dbReference type="SAM" id="MobiDB-lite"/>
    </source>
</evidence>
<keyword evidence="3" id="KW-1185">Reference proteome</keyword>
<protein>
    <submittedName>
        <fullName evidence="2">Terminase</fullName>
    </submittedName>
</protein>
<feature type="region of interest" description="Disordered" evidence="1">
    <location>
        <begin position="180"/>
        <end position="199"/>
    </location>
</feature>
<evidence type="ECO:0000313" key="3">
    <source>
        <dbReference type="Proteomes" id="UP000237916"/>
    </source>
</evidence>
<reference evidence="2 3" key="1">
    <citation type="submission" date="2018-01" db="EMBL/GenBank/DDBJ databases">
        <title>Draft genome sequences of clinical isolates and type strains of oral Veillonella including Veillonella infantum sp., nov.</title>
        <authorList>
            <person name="Mashima I."/>
            <person name="Liao Y.-C."/>
            <person name="Sabharwal A."/>
            <person name="Haase E.M."/>
            <person name="Nakazawa F."/>
            <person name="Scannapieco F.A."/>
        </authorList>
    </citation>
    <scope>NUCLEOTIDE SEQUENCE [LARGE SCALE GENOMIC DNA]</scope>
    <source>
        <strain evidence="2 3">JCM 15641</strain>
    </source>
</reference>
<evidence type="ECO:0000313" key="2">
    <source>
        <dbReference type="EMBL" id="PQL21034.1"/>
    </source>
</evidence>
<dbReference type="STRING" id="1298594.GCA_001312465_01271"/>
<dbReference type="EMBL" id="PPDB01000001">
    <property type="protein sequence ID" value="PQL21034.1"/>
    <property type="molecule type" value="Genomic_DNA"/>
</dbReference>
<name>A0A2S7ZCP1_9FIRM</name>
<accession>A0A2S7ZCP1</accession>
<dbReference type="OrthoDB" id="1751165at2"/>
<gene>
    <name evidence="2" type="ORF">VEHSUH05_01025</name>
</gene>
<dbReference type="Proteomes" id="UP000237916">
    <property type="component" value="Unassembled WGS sequence"/>
</dbReference>
<comment type="caution">
    <text evidence="2">The sequence shown here is derived from an EMBL/GenBank/DDBJ whole genome shotgun (WGS) entry which is preliminary data.</text>
</comment>
<organism evidence="2 3">
    <name type="scientific">Veillonella denticariosi JCM 15641</name>
    <dbReference type="NCBI Taxonomy" id="1298594"/>
    <lineage>
        <taxon>Bacteria</taxon>
        <taxon>Bacillati</taxon>
        <taxon>Bacillota</taxon>
        <taxon>Negativicutes</taxon>
        <taxon>Veillonellales</taxon>
        <taxon>Veillonellaceae</taxon>
        <taxon>Veillonella</taxon>
    </lineage>
</organism>